<dbReference type="InterPro" id="IPR036388">
    <property type="entry name" value="WH-like_DNA-bd_sf"/>
</dbReference>
<keyword evidence="7" id="KW-1185">Reference proteome</keyword>
<dbReference type="Pfam" id="PF00126">
    <property type="entry name" value="HTH_1"/>
    <property type="match status" value="1"/>
</dbReference>
<dbReference type="OrthoDB" id="5526340at2"/>
<dbReference type="InterPro" id="IPR000847">
    <property type="entry name" value="LysR_HTH_N"/>
</dbReference>
<dbReference type="PANTHER" id="PTHR30537">
    <property type="entry name" value="HTH-TYPE TRANSCRIPTIONAL REGULATOR"/>
    <property type="match status" value="1"/>
</dbReference>
<keyword evidence="4" id="KW-0804">Transcription</keyword>
<evidence type="ECO:0000313" key="6">
    <source>
        <dbReference type="EMBL" id="SFJ48082.1"/>
    </source>
</evidence>
<dbReference type="PROSITE" id="PS50931">
    <property type="entry name" value="HTH_LYSR"/>
    <property type="match status" value="1"/>
</dbReference>
<dbReference type="Pfam" id="PF03466">
    <property type="entry name" value="LysR_substrate"/>
    <property type="match status" value="1"/>
</dbReference>
<dbReference type="Gene3D" id="1.10.10.10">
    <property type="entry name" value="Winged helix-like DNA-binding domain superfamily/Winged helix DNA-binding domain"/>
    <property type="match status" value="1"/>
</dbReference>
<evidence type="ECO:0000256" key="2">
    <source>
        <dbReference type="ARBA" id="ARBA00023015"/>
    </source>
</evidence>
<dbReference type="Proteomes" id="UP000199548">
    <property type="component" value="Unassembled WGS sequence"/>
</dbReference>
<name>A0A1I3RQC9_9BURK</name>
<evidence type="ECO:0000256" key="1">
    <source>
        <dbReference type="ARBA" id="ARBA00009437"/>
    </source>
</evidence>
<reference evidence="6 7" key="1">
    <citation type="submission" date="2016-10" db="EMBL/GenBank/DDBJ databases">
        <authorList>
            <person name="de Groot N.N."/>
        </authorList>
    </citation>
    <scope>NUCLEOTIDE SEQUENCE [LARGE SCALE GENOMIC DNA]</scope>
    <source>
        <strain evidence="6 7">LMG 23650</strain>
    </source>
</reference>
<proteinExistence type="inferred from homology"/>
<accession>A0A1I3RQC9</accession>
<dbReference type="InterPro" id="IPR005119">
    <property type="entry name" value="LysR_subst-bd"/>
</dbReference>
<dbReference type="RefSeq" id="WP_091016703.1">
    <property type="nucleotide sequence ID" value="NZ_CP041745.1"/>
</dbReference>
<dbReference type="GO" id="GO:0003700">
    <property type="term" value="F:DNA-binding transcription factor activity"/>
    <property type="evidence" value="ECO:0007669"/>
    <property type="project" value="InterPro"/>
</dbReference>
<dbReference type="InterPro" id="IPR036390">
    <property type="entry name" value="WH_DNA-bd_sf"/>
</dbReference>
<dbReference type="EMBL" id="FOQU01000007">
    <property type="protein sequence ID" value="SFJ48082.1"/>
    <property type="molecule type" value="Genomic_DNA"/>
</dbReference>
<evidence type="ECO:0000313" key="7">
    <source>
        <dbReference type="Proteomes" id="UP000199548"/>
    </source>
</evidence>
<gene>
    <name evidence="6" type="ORF">SAMN05192543_107357</name>
</gene>
<evidence type="ECO:0000256" key="3">
    <source>
        <dbReference type="ARBA" id="ARBA00023125"/>
    </source>
</evidence>
<keyword evidence="2" id="KW-0805">Transcription regulation</keyword>
<dbReference type="PANTHER" id="PTHR30537:SF74">
    <property type="entry name" value="HTH-TYPE TRANSCRIPTIONAL REGULATOR TRPI"/>
    <property type="match status" value="1"/>
</dbReference>
<dbReference type="AlphaFoldDB" id="A0A1I3RQC9"/>
<organism evidence="6 7">
    <name type="scientific">Paraburkholderia megapolitana</name>
    <dbReference type="NCBI Taxonomy" id="420953"/>
    <lineage>
        <taxon>Bacteria</taxon>
        <taxon>Pseudomonadati</taxon>
        <taxon>Pseudomonadota</taxon>
        <taxon>Betaproteobacteria</taxon>
        <taxon>Burkholderiales</taxon>
        <taxon>Burkholderiaceae</taxon>
        <taxon>Paraburkholderia</taxon>
    </lineage>
</organism>
<dbReference type="InterPro" id="IPR058163">
    <property type="entry name" value="LysR-type_TF_proteobact-type"/>
</dbReference>
<dbReference type="Gene3D" id="3.40.190.10">
    <property type="entry name" value="Periplasmic binding protein-like II"/>
    <property type="match status" value="2"/>
</dbReference>
<dbReference type="FunFam" id="1.10.10.10:FF:000001">
    <property type="entry name" value="LysR family transcriptional regulator"/>
    <property type="match status" value="1"/>
</dbReference>
<dbReference type="STRING" id="420953.SAMN05192543_107357"/>
<evidence type="ECO:0000259" key="5">
    <source>
        <dbReference type="PROSITE" id="PS50931"/>
    </source>
</evidence>
<feature type="domain" description="HTH lysR-type" evidence="5">
    <location>
        <begin position="4"/>
        <end position="61"/>
    </location>
</feature>
<dbReference type="SUPFAM" id="SSF46785">
    <property type="entry name" value="Winged helix' DNA-binding domain"/>
    <property type="match status" value="1"/>
</dbReference>
<sequence>MKLPPLTSFRVFNVAAQADSFVQAAEQLHVTHGAVSRQIKQLEDALGTALFERRNRAVFLTPVGRLLLTTTQSVFEQLEGTVYRIRQQTNQSVIVLSCEPTIAMKWLIPRLPAFEDAHPDIQLHLSAAGGPIDFQKSGVDVALRRNDFNWGSEIHSLKISDEWVGPVCRADRQGFLRANPVLLHTRSRPLAWKNWESAGGAPIKKGKRVDYEHFYLCIQAAMAGLGMAMASYFMVQDELRAQQLVAPHGFKRDRSAYYLLSPDPITPESKLARLANWVLGEMQACSSQIGSKAG</sequence>
<dbReference type="SUPFAM" id="SSF53850">
    <property type="entry name" value="Periplasmic binding protein-like II"/>
    <property type="match status" value="1"/>
</dbReference>
<evidence type="ECO:0000256" key="4">
    <source>
        <dbReference type="ARBA" id="ARBA00023163"/>
    </source>
</evidence>
<dbReference type="GO" id="GO:0006351">
    <property type="term" value="P:DNA-templated transcription"/>
    <property type="evidence" value="ECO:0007669"/>
    <property type="project" value="TreeGrafter"/>
</dbReference>
<dbReference type="PRINTS" id="PR00039">
    <property type="entry name" value="HTHLYSR"/>
</dbReference>
<comment type="similarity">
    <text evidence="1">Belongs to the LysR transcriptional regulatory family.</text>
</comment>
<protein>
    <submittedName>
        <fullName evidence="6">Transcriptional regulator, LysR family</fullName>
    </submittedName>
</protein>
<keyword evidence="3" id="KW-0238">DNA-binding</keyword>
<dbReference type="GO" id="GO:0043565">
    <property type="term" value="F:sequence-specific DNA binding"/>
    <property type="evidence" value="ECO:0007669"/>
    <property type="project" value="TreeGrafter"/>
</dbReference>